<name>A0A1L3MN87_9BACI</name>
<evidence type="ECO:0000313" key="2">
    <source>
        <dbReference type="Proteomes" id="UP000181936"/>
    </source>
</evidence>
<dbReference type="EMBL" id="CP016020">
    <property type="protein sequence ID" value="APH03823.1"/>
    <property type="molecule type" value="Genomic_DNA"/>
</dbReference>
<evidence type="ECO:0000313" key="1">
    <source>
        <dbReference type="EMBL" id="APH03823.1"/>
    </source>
</evidence>
<evidence type="ECO:0008006" key="3">
    <source>
        <dbReference type="Google" id="ProtNLM"/>
    </source>
</evidence>
<dbReference type="STRING" id="1547283.A9C19_03085"/>
<dbReference type="Pfam" id="PF09986">
    <property type="entry name" value="DUF2225"/>
    <property type="match status" value="1"/>
</dbReference>
<dbReference type="OrthoDB" id="9780343at2"/>
<accession>A0A1L3MN87</accession>
<protein>
    <recommendedName>
        <fullName evidence="3">DUF2225 domain-containing protein</fullName>
    </recommendedName>
</protein>
<reference evidence="1 2" key="1">
    <citation type="journal article" date="2016" name="Sci. Rep.">
        <title>Complete genome sequence and transcriptomic analysis of a novel marine strain Bacillus weihaiensis reveals the mechanism of brown algae degradation.</title>
        <authorList>
            <person name="Zhu Y."/>
            <person name="Chen P."/>
            <person name="Bao Y."/>
            <person name="Men Y."/>
            <person name="Zeng Y."/>
            <person name="Yang J."/>
            <person name="Sun J."/>
            <person name="Sun Y."/>
        </authorList>
    </citation>
    <scope>NUCLEOTIDE SEQUENCE [LARGE SCALE GENOMIC DNA]</scope>
    <source>
        <strain evidence="1 2">Alg07</strain>
    </source>
</reference>
<sequence>MTTTPEYLFDKHVTCQICATSFITKKVLSRYIRANKHDTDFCSYYTKTSINPLLYYVQVCPTCGFSSSEEFTSYFPPTTKEAIATAISKNWISTQLYSNERAIDTAINSFKLAIYCATLKKEKHITLAGLYLRLSWIYRTEKVNSTEEQRFLRLALEEYVQSYMVSDYSETHLSEIRLLYLIGDLSRRIGLTTQATRYFSKVIEKQRDTLEKGIVEMAKDRWAEMREKKSG</sequence>
<dbReference type="Proteomes" id="UP000181936">
    <property type="component" value="Chromosome"/>
</dbReference>
<dbReference type="InterPro" id="IPR018708">
    <property type="entry name" value="DUF2225"/>
</dbReference>
<gene>
    <name evidence="1" type="ORF">A9C19_03085</name>
</gene>
<proteinExistence type="predicted"/>
<organism evidence="1 2">
    <name type="scientific">Bacillus weihaiensis</name>
    <dbReference type="NCBI Taxonomy" id="1547283"/>
    <lineage>
        <taxon>Bacteria</taxon>
        <taxon>Bacillati</taxon>
        <taxon>Bacillota</taxon>
        <taxon>Bacilli</taxon>
        <taxon>Bacillales</taxon>
        <taxon>Bacillaceae</taxon>
        <taxon>Bacillus</taxon>
    </lineage>
</organism>
<keyword evidence="2" id="KW-1185">Reference proteome</keyword>
<dbReference type="AlphaFoldDB" id="A0A1L3MN87"/>
<dbReference type="RefSeq" id="WP_072578615.1">
    <property type="nucleotide sequence ID" value="NZ_CP016020.1"/>
</dbReference>
<dbReference type="KEGG" id="bwh:A9C19_03085"/>